<dbReference type="GO" id="GO:0043755">
    <property type="term" value="F:alpha-ribazole phosphatase activity"/>
    <property type="evidence" value="ECO:0007669"/>
    <property type="project" value="UniProtKB-UniRule"/>
</dbReference>
<feature type="binding site" evidence="3">
    <location>
        <position position="60"/>
    </location>
    <ligand>
        <name>substrate</name>
    </ligand>
</feature>
<dbReference type="PATRIC" id="fig|1122241.3.peg.2798"/>
<comment type="caution">
    <text evidence="5">The sequence shown here is derived from an EMBL/GenBank/DDBJ whole genome shotgun (WGS) entry which is preliminary data.</text>
</comment>
<name>A0A151AU68_9FIRM</name>
<dbReference type="AlphaFoldDB" id="A0A151AU68"/>
<sequence length="214" mass="24190">MQGTRVYLVRHGETEWNNSGRYQGHSDVALSSKGRRQAELLRERFRHISLDGVYSSDLSRARETAATIAAPHGLEVNTVTGLREINFGTWEGLTYQEIIARFPREWEEWRQDPGNRIVPGGESFQQVKERVWEAFNGIVRQEKGRSILLVAHGGSLRTLICAILELDLTAVWRFRLDNTGVSIVDCYDDKHILVLLNDTHHLETLGGPDGSGIL</sequence>
<dbReference type="Proteomes" id="UP000075670">
    <property type="component" value="Unassembled WGS sequence"/>
</dbReference>
<dbReference type="RefSeq" id="WP_062285434.1">
    <property type="nucleotide sequence ID" value="NZ_LTBC01000015.1"/>
</dbReference>
<dbReference type="NCBIfam" id="TIGR03162">
    <property type="entry name" value="ribazole_cobC"/>
    <property type="match status" value="1"/>
</dbReference>
<dbReference type="EC" id="3.1.3.73" evidence="1"/>
<reference evidence="5 6" key="1">
    <citation type="submission" date="2016-02" db="EMBL/GenBank/DDBJ databases">
        <title>Genome sequence of Moorella mulderi DSM 14980.</title>
        <authorList>
            <person name="Poehlein A."/>
            <person name="Daniel R."/>
        </authorList>
    </citation>
    <scope>NUCLEOTIDE SEQUENCE [LARGE SCALE GENOMIC DNA]</scope>
    <source>
        <strain evidence="5 6">DSM 14980</strain>
    </source>
</reference>
<gene>
    <name evidence="5" type="primary">pspA</name>
    <name evidence="5" type="ORF">MOMUL_26340</name>
</gene>
<evidence type="ECO:0000256" key="2">
    <source>
        <dbReference type="PIRSR" id="PIRSR613078-1"/>
    </source>
</evidence>
<feature type="active site" description="Tele-phosphohistidine intermediate" evidence="2">
    <location>
        <position position="11"/>
    </location>
</feature>
<dbReference type="PRINTS" id="PR00991">
    <property type="entry name" value="6PFRUCTKNASE"/>
</dbReference>
<dbReference type="InterPro" id="IPR013078">
    <property type="entry name" value="His_Pase_superF_clade-1"/>
</dbReference>
<dbReference type="GO" id="GO:0005524">
    <property type="term" value="F:ATP binding"/>
    <property type="evidence" value="ECO:0007669"/>
    <property type="project" value="InterPro"/>
</dbReference>
<evidence type="ECO:0000313" key="5">
    <source>
        <dbReference type="EMBL" id="KYH31103.1"/>
    </source>
</evidence>
<evidence type="ECO:0000256" key="3">
    <source>
        <dbReference type="PIRSR" id="PIRSR613078-2"/>
    </source>
</evidence>
<accession>A0A151AU68</accession>
<dbReference type="InterPro" id="IPR001345">
    <property type="entry name" value="PG/BPGM_mutase_AS"/>
</dbReference>
<dbReference type="OrthoDB" id="9781415at2"/>
<keyword evidence="5" id="KW-0378">Hydrolase</keyword>
<dbReference type="GO" id="GO:0006003">
    <property type="term" value="P:fructose 2,6-bisphosphate metabolic process"/>
    <property type="evidence" value="ECO:0007669"/>
    <property type="project" value="InterPro"/>
</dbReference>
<evidence type="ECO:0000256" key="1">
    <source>
        <dbReference type="NCBIfam" id="TIGR03162"/>
    </source>
</evidence>
<dbReference type="CDD" id="cd07067">
    <property type="entry name" value="HP_PGM_like"/>
    <property type="match status" value="1"/>
</dbReference>
<dbReference type="InterPro" id="IPR017578">
    <property type="entry name" value="Ribazole_CobC"/>
</dbReference>
<dbReference type="Gene3D" id="3.40.50.1240">
    <property type="entry name" value="Phosphoglycerate mutase-like"/>
    <property type="match status" value="1"/>
</dbReference>
<dbReference type="PROSITE" id="PS00175">
    <property type="entry name" value="PG_MUTASE"/>
    <property type="match status" value="1"/>
</dbReference>
<evidence type="ECO:0000313" key="6">
    <source>
        <dbReference type="Proteomes" id="UP000075670"/>
    </source>
</evidence>
<organism evidence="5 6">
    <name type="scientific">Moorella mulderi DSM 14980</name>
    <dbReference type="NCBI Taxonomy" id="1122241"/>
    <lineage>
        <taxon>Bacteria</taxon>
        <taxon>Bacillati</taxon>
        <taxon>Bacillota</taxon>
        <taxon>Clostridia</taxon>
        <taxon>Neomoorellales</taxon>
        <taxon>Neomoorellaceae</taxon>
        <taxon>Neomoorella</taxon>
    </lineage>
</organism>
<dbReference type="PANTHER" id="PTHR48100">
    <property type="entry name" value="BROAD-SPECIFICITY PHOSPHATASE YOR283W-RELATED"/>
    <property type="match status" value="1"/>
</dbReference>
<dbReference type="GO" id="GO:0009236">
    <property type="term" value="P:cobalamin biosynthetic process"/>
    <property type="evidence" value="ECO:0007669"/>
    <property type="project" value="UniProtKB-UniRule"/>
</dbReference>
<dbReference type="EMBL" id="LTBC01000015">
    <property type="protein sequence ID" value="KYH31103.1"/>
    <property type="molecule type" value="Genomic_DNA"/>
</dbReference>
<dbReference type="SMART" id="SM00855">
    <property type="entry name" value="PGAM"/>
    <property type="match status" value="1"/>
</dbReference>
<feature type="site" description="Transition state stabilizer" evidence="4">
    <location>
        <position position="152"/>
    </location>
</feature>
<dbReference type="Pfam" id="PF00300">
    <property type="entry name" value="His_Phos_1"/>
    <property type="match status" value="1"/>
</dbReference>
<evidence type="ECO:0000256" key="4">
    <source>
        <dbReference type="PIRSR" id="PIRSR613078-3"/>
    </source>
</evidence>
<keyword evidence="6" id="KW-1185">Reference proteome</keyword>
<feature type="active site" description="Proton donor/acceptor" evidence="2">
    <location>
        <position position="84"/>
    </location>
</feature>
<protein>
    <recommendedName>
        <fullName evidence="1">Alpha-ribazole phosphatase</fullName>
        <ecNumber evidence="1">3.1.3.73</ecNumber>
    </recommendedName>
</protein>
<dbReference type="InterPro" id="IPR050275">
    <property type="entry name" value="PGM_Phosphatase"/>
</dbReference>
<proteinExistence type="predicted"/>
<dbReference type="SUPFAM" id="SSF53254">
    <property type="entry name" value="Phosphoglycerate mutase-like"/>
    <property type="match status" value="1"/>
</dbReference>
<feature type="binding site" evidence="3">
    <location>
        <begin position="10"/>
        <end position="17"/>
    </location>
    <ligand>
        <name>substrate</name>
    </ligand>
</feature>
<dbReference type="InterPro" id="IPR029033">
    <property type="entry name" value="His_PPase_superfam"/>
</dbReference>
<dbReference type="InterPro" id="IPR003094">
    <property type="entry name" value="6Pfruct_kin"/>
</dbReference>